<name>A0ABD0KWM5_9CAEN</name>
<dbReference type="EMBL" id="JACVVK020000114">
    <property type="protein sequence ID" value="KAK7491460.1"/>
    <property type="molecule type" value="Genomic_DNA"/>
</dbReference>
<accession>A0ABD0KWM5</accession>
<proteinExistence type="predicted"/>
<protein>
    <submittedName>
        <fullName evidence="1">Uncharacterized protein</fullName>
    </submittedName>
</protein>
<dbReference type="AlphaFoldDB" id="A0ABD0KWM5"/>
<dbReference type="Proteomes" id="UP001519460">
    <property type="component" value="Unassembled WGS sequence"/>
</dbReference>
<organism evidence="1 2">
    <name type="scientific">Batillaria attramentaria</name>
    <dbReference type="NCBI Taxonomy" id="370345"/>
    <lineage>
        <taxon>Eukaryota</taxon>
        <taxon>Metazoa</taxon>
        <taxon>Spiralia</taxon>
        <taxon>Lophotrochozoa</taxon>
        <taxon>Mollusca</taxon>
        <taxon>Gastropoda</taxon>
        <taxon>Caenogastropoda</taxon>
        <taxon>Sorbeoconcha</taxon>
        <taxon>Cerithioidea</taxon>
        <taxon>Batillariidae</taxon>
        <taxon>Batillaria</taxon>
    </lineage>
</organism>
<gene>
    <name evidence="1" type="ORF">BaRGS_00017289</name>
</gene>
<reference evidence="1 2" key="1">
    <citation type="journal article" date="2023" name="Sci. Data">
        <title>Genome assembly of the Korean intertidal mud-creeper Batillaria attramentaria.</title>
        <authorList>
            <person name="Patra A.K."/>
            <person name="Ho P.T."/>
            <person name="Jun S."/>
            <person name="Lee S.J."/>
            <person name="Kim Y."/>
            <person name="Won Y.J."/>
        </authorList>
    </citation>
    <scope>NUCLEOTIDE SEQUENCE [LARGE SCALE GENOMIC DNA]</scope>
    <source>
        <strain evidence="1">Wonlab-2016</strain>
    </source>
</reference>
<evidence type="ECO:0000313" key="1">
    <source>
        <dbReference type="EMBL" id="KAK7491460.1"/>
    </source>
</evidence>
<keyword evidence="2" id="KW-1185">Reference proteome</keyword>
<sequence length="85" mass="9649">MLQSLVRRRSVLTVFINEARSWPCPARWTFGQNQETLDDGPARLGVHATEEIVLEGYLPAVHFLNRALECQPYTLVPVTTESTNH</sequence>
<comment type="caution">
    <text evidence="1">The sequence shown here is derived from an EMBL/GenBank/DDBJ whole genome shotgun (WGS) entry which is preliminary data.</text>
</comment>
<evidence type="ECO:0000313" key="2">
    <source>
        <dbReference type="Proteomes" id="UP001519460"/>
    </source>
</evidence>